<keyword evidence="7 10" id="KW-0067">ATP-binding</keyword>
<dbReference type="PANTHER" id="PTHR11088">
    <property type="entry name" value="TRNA DIMETHYLALLYLTRANSFERASE"/>
    <property type="match status" value="1"/>
</dbReference>
<evidence type="ECO:0000256" key="8">
    <source>
        <dbReference type="ARBA" id="ARBA00022842"/>
    </source>
</evidence>
<keyword evidence="8 10" id="KW-0460">Magnesium</keyword>
<dbReference type="EC" id="2.5.1.75" evidence="10"/>
<reference evidence="14 15" key="1">
    <citation type="submission" date="2023-07" db="EMBL/GenBank/DDBJ databases">
        <title>Genomic Encyclopedia of Type Strains, Phase IV (KMG-IV): sequencing the most valuable type-strain genomes for metagenomic binning, comparative biology and taxonomic classification.</title>
        <authorList>
            <person name="Goeker M."/>
        </authorList>
    </citation>
    <scope>NUCLEOTIDE SEQUENCE [LARGE SCALE GENOMIC DNA]</scope>
    <source>
        <strain evidence="14 15">DSM 22170</strain>
    </source>
</reference>
<dbReference type="NCBIfam" id="TIGR00174">
    <property type="entry name" value="miaA"/>
    <property type="match status" value="1"/>
</dbReference>
<comment type="similarity">
    <text evidence="3 10 13">Belongs to the IPP transferase family.</text>
</comment>
<name>A0ABU1J536_9BACL</name>
<evidence type="ECO:0000256" key="1">
    <source>
        <dbReference type="ARBA" id="ARBA00001946"/>
    </source>
</evidence>
<dbReference type="Proteomes" id="UP001185028">
    <property type="component" value="Unassembled WGS sequence"/>
</dbReference>
<evidence type="ECO:0000256" key="7">
    <source>
        <dbReference type="ARBA" id="ARBA00022840"/>
    </source>
</evidence>
<dbReference type="SUPFAM" id="SSF52540">
    <property type="entry name" value="P-loop containing nucleoside triphosphate hydrolases"/>
    <property type="match status" value="2"/>
</dbReference>
<keyword evidence="6 10" id="KW-0547">Nucleotide-binding</keyword>
<evidence type="ECO:0000313" key="14">
    <source>
        <dbReference type="EMBL" id="MDR6245603.1"/>
    </source>
</evidence>
<evidence type="ECO:0000313" key="15">
    <source>
        <dbReference type="Proteomes" id="UP001185028"/>
    </source>
</evidence>
<feature type="region of interest" description="Interaction with substrate tRNA" evidence="10">
    <location>
        <begin position="47"/>
        <end position="50"/>
    </location>
</feature>
<dbReference type="Gene3D" id="1.10.20.140">
    <property type="match status" value="1"/>
</dbReference>
<evidence type="ECO:0000256" key="9">
    <source>
        <dbReference type="ARBA" id="ARBA00049563"/>
    </source>
</evidence>
<dbReference type="InterPro" id="IPR039657">
    <property type="entry name" value="Dimethylallyltransferase"/>
</dbReference>
<feature type="site" description="Interaction with substrate tRNA" evidence="10">
    <location>
        <position position="113"/>
    </location>
</feature>
<protein>
    <recommendedName>
        <fullName evidence="10">tRNA dimethylallyltransferase</fullName>
        <ecNumber evidence="10">2.5.1.75</ecNumber>
    </recommendedName>
    <alternativeName>
        <fullName evidence="10">Dimethylallyl diphosphate:tRNA dimethylallyltransferase</fullName>
        <shortName evidence="10">DMAPP:tRNA dimethylallyltransferase</shortName>
        <shortName evidence="10">DMATase</shortName>
    </alternativeName>
    <alternativeName>
        <fullName evidence="10">Isopentenyl-diphosphate:tRNA isopentenyltransferase</fullName>
        <shortName evidence="10">IPP transferase</shortName>
        <shortName evidence="10">IPPT</shortName>
        <shortName evidence="10">IPTase</shortName>
    </alternativeName>
</protein>
<evidence type="ECO:0000256" key="2">
    <source>
        <dbReference type="ARBA" id="ARBA00003213"/>
    </source>
</evidence>
<feature type="binding site" evidence="10">
    <location>
        <begin position="22"/>
        <end position="29"/>
    </location>
    <ligand>
        <name>ATP</name>
        <dbReference type="ChEBI" id="CHEBI:30616"/>
    </ligand>
</feature>
<dbReference type="RefSeq" id="WP_188777807.1">
    <property type="nucleotide sequence ID" value="NZ_BMMB01000011.1"/>
</dbReference>
<dbReference type="PANTHER" id="PTHR11088:SF60">
    <property type="entry name" value="TRNA DIMETHYLALLYLTRANSFERASE"/>
    <property type="match status" value="1"/>
</dbReference>
<feature type="site" description="Interaction with substrate tRNA" evidence="10">
    <location>
        <position position="136"/>
    </location>
</feature>
<organism evidence="14 15">
    <name type="scientific">Paenibacillus hunanensis</name>
    <dbReference type="NCBI Taxonomy" id="539262"/>
    <lineage>
        <taxon>Bacteria</taxon>
        <taxon>Bacillati</taxon>
        <taxon>Bacillota</taxon>
        <taxon>Bacilli</taxon>
        <taxon>Bacillales</taxon>
        <taxon>Paenibacillaceae</taxon>
        <taxon>Paenibacillus</taxon>
    </lineage>
</organism>
<comment type="catalytic activity">
    <reaction evidence="9 10 11">
        <text>adenosine(37) in tRNA + dimethylallyl diphosphate = N(6)-dimethylallyladenosine(37) in tRNA + diphosphate</text>
        <dbReference type="Rhea" id="RHEA:26482"/>
        <dbReference type="Rhea" id="RHEA-COMP:10162"/>
        <dbReference type="Rhea" id="RHEA-COMP:10375"/>
        <dbReference type="ChEBI" id="CHEBI:33019"/>
        <dbReference type="ChEBI" id="CHEBI:57623"/>
        <dbReference type="ChEBI" id="CHEBI:74411"/>
        <dbReference type="ChEBI" id="CHEBI:74415"/>
        <dbReference type="EC" id="2.5.1.75"/>
    </reaction>
</comment>
<evidence type="ECO:0000256" key="3">
    <source>
        <dbReference type="ARBA" id="ARBA00005842"/>
    </source>
</evidence>
<evidence type="ECO:0000256" key="12">
    <source>
        <dbReference type="RuleBase" id="RU003784"/>
    </source>
</evidence>
<comment type="caution">
    <text evidence="10">Lacks conserved residue(s) required for the propagation of feature annotation.</text>
</comment>
<gene>
    <name evidence="10" type="primary">miaA</name>
    <name evidence="14" type="ORF">JOC58_003516</name>
</gene>
<evidence type="ECO:0000256" key="11">
    <source>
        <dbReference type="RuleBase" id="RU003783"/>
    </source>
</evidence>
<dbReference type="HAMAP" id="MF_00185">
    <property type="entry name" value="IPP_trans"/>
    <property type="match status" value="1"/>
</dbReference>
<proteinExistence type="inferred from homology"/>
<evidence type="ECO:0000256" key="4">
    <source>
        <dbReference type="ARBA" id="ARBA00022679"/>
    </source>
</evidence>
<comment type="function">
    <text evidence="2 10 12">Catalyzes the transfer of a dimethylallyl group onto the adenine at position 37 in tRNAs that read codons beginning with uridine, leading to the formation of N6-(dimethylallyl)adenosine (i(6)A).</text>
</comment>
<dbReference type="EMBL" id="JAVDQH010000016">
    <property type="protein sequence ID" value="MDR6245603.1"/>
    <property type="molecule type" value="Genomic_DNA"/>
</dbReference>
<dbReference type="Gene3D" id="3.40.50.300">
    <property type="entry name" value="P-loop containing nucleotide triphosphate hydrolases"/>
    <property type="match status" value="1"/>
</dbReference>
<keyword evidence="15" id="KW-1185">Reference proteome</keyword>
<keyword evidence="4 10" id="KW-0808">Transferase</keyword>
<comment type="caution">
    <text evidence="14">The sequence shown here is derived from an EMBL/GenBank/DDBJ whole genome shotgun (WGS) entry which is preliminary data.</text>
</comment>
<dbReference type="InterPro" id="IPR027417">
    <property type="entry name" value="P-loop_NTPase"/>
</dbReference>
<comment type="cofactor">
    <cofactor evidence="1 10">
        <name>Mg(2+)</name>
        <dbReference type="ChEBI" id="CHEBI:18420"/>
    </cofactor>
</comment>
<dbReference type="GO" id="GO:0052381">
    <property type="term" value="F:tRNA dimethylallyltransferase activity"/>
    <property type="evidence" value="ECO:0007669"/>
    <property type="project" value="UniProtKB-EC"/>
</dbReference>
<evidence type="ECO:0000256" key="6">
    <source>
        <dbReference type="ARBA" id="ARBA00022741"/>
    </source>
</evidence>
<comment type="subunit">
    <text evidence="10">Monomer.</text>
</comment>
<dbReference type="Pfam" id="PF01715">
    <property type="entry name" value="IPPT"/>
    <property type="match status" value="1"/>
</dbReference>
<evidence type="ECO:0000256" key="13">
    <source>
        <dbReference type="RuleBase" id="RU003785"/>
    </source>
</evidence>
<sequence>MNTPFGPTGHTTDKPKLLVLIGPTAVGKTAISIEIAKRFDAEIISGDSMQVYRGMDIGTAKIKPEEMQGIPHHLIDIHDPSEAFSAAEFQQRCRELIPDISSRGKLPFIVGGTGLYVESVSYEFQFSESGADEEFRREQTEYAEQHGAQALHDRLAAVDPQTANRLHPNDQRRIIRALEVHHLTGVKLSDQLAGQTRTSPYELCIVGLTMDREMLYKRIEARIDQMLDEGLLDEVQHLLNQGYTPGMVAMQGLGYKEIATYLTGGTSLKEAVVLLKRDTRRFAKRQLSWFRHMHDIHWVDVTDVENKEQHIDKVYDIVAGTLYRDREYTSTTPV</sequence>
<accession>A0ABU1J536</accession>
<feature type="binding site" evidence="10">
    <location>
        <begin position="24"/>
        <end position="29"/>
    </location>
    <ligand>
        <name>substrate</name>
    </ligand>
</feature>
<evidence type="ECO:0000256" key="10">
    <source>
        <dbReference type="HAMAP-Rule" id="MF_00185"/>
    </source>
</evidence>
<keyword evidence="5 10" id="KW-0819">tRNA processing</keyword>
<dbReference type="InterPro" id="IPR018022">
    <property type="entry name" value="IPT"/>
</dbReference>
<evidence type="ECO:0000256" key="5">
    <source>
        <dbReference type="ARBA" id="ARBA00022694"/>
    </source>
</evidence>